<keyword evidence="2" id="KW-1185">Reference proteome</keyword>
<accession>A0ABT2HAE4</accession>
<protein>
    <recommendedName>
        <fullName evidence="3">Polyprotein</fullName>
    </recommendedName>
</protein>
<evidence type="ECO:0000313" key="2">
    <source>
        <dbReference type="Proteomes" id="UP001165586"/>
    </source>
</evidence>
<sequence length="149" mass="16646">AHGEDAYNALVFNGSLHPAGSRSRQMSVNVNREQLVFDLPDPRYIRLNGRYHWVSYRPNRSTKKGLCSRRVSGVPQFTNVVVHELYNQGTDENIIGGCFLRQGTNLDYKGVAIGNIDGNNITLVNEASHLARVLQRELPNCQITIQPVG</sequence>
<feature type="non-terminal residue" evidence="1">
    <location>
        <position position="1"/>
    </location>
</feature>
<organism evidence="1 2">
    <name type="scientific">Herbiconiux daphne</name>
    <dbReference type="NCBI Taxonomy" id="2970914"/>
    <lineage>
        <taxon>Bacteria</taxon>
        <taxon>Bacillati</taxon>
        <taxon>Actinomycetota</taxon>
        <taxon>Actinomycetes</taxon>
        <taxon>Micrococcales</taxon>
        <taxon>Microbacteriaceae</taxon>
        <taxon>Herbiconiux</taxon>
    </lineage>
</organism>
<evidence type="ECO:0000313" key="1">
    <source>
        <dbReference type="EMBL" id="MCS5736904.1"/>
    </source>
</evidence>
<dbReference type="EMBL" id="JANLCJ010000266">
    <property type="protein sequence ID" value="MCS5736904.1"/>
    <property type="molecule type" value="Genomic_DNA"/>
</dbReference>
<reference evidence="1" key="1">
    <citation type="submission" date="2022-08" db="EMBL/GenBank/DDBJ databases">
        <authorList>
            <person name="Deng Y."/>
            <person name="Han X.-F."/>
            <person name="Zhang Y.-Q."/>
        </authorList>
    </citation>
    <scope>NUCLEOTIDE SEQUENCE</scope>
    <source>
        <strain evidence="1">CPCC 203386</strain>
    </source>
</reference>
<evidence type="ECO:0008006" key="3">
    <source>
        <dbReference type="Google" id="ProtNLM"/>
    </source>
</evidence>
<gene>
    <name evidence="1" type="ORF">N1032_24545</name>
</gene>
<dbReference type="Proteomes" id="UP001165586">
    <property type="component" value="Unassembled WGS sequence"/>
</dbReference>
<proteinExistence type="predicted"/>
<comment type="caution">
    <text evidence="1">The sequence shown here is derived from an EMBL/GenBank/DDBJ whole genome shotgun (WGS) entry which is preliminary data.</text>
</comment>
<name>A0ABT2HAE4_9MICO</name>
<dbReference type="RefSeq" id="WP_259543131.1">
    <property type="nucleotide sequence ID" value="NZ_JANLCJ010000266.1"/>
</dbReference>